<evidence type="ECO:0000259" key="9">
    <source>
        <dbReference type="PROSITE" id="PS50928"/>
    </source>
</evidence>
<keyword evidence="6 8" id="KW-1133">Transmembrane helix</keyword>
<evidence type="ECO:0000256" key="8">
    <source>
        <dbReference type="RuleBase" id="RU363043"/>
    </source>
</evidence>
<keyword evidence="7 8" id="KW-0472">Membrane</keyword>
<reference evidence="10 11" key="1">
    <citation type="submission" date="2023-01" db="EMBL/GenBank/DDBJ databases">
        <authorList>
            <person name="Lee S.H."/>
            <person name="Jung H.S."/>
            <person name="Yun J.U."/>
        </authorList>
    </citation>
    <scope>NUCLEOTIDE SEQUENCE [LARGE SCALE GENOMIC DNA]</scope>
    <source>
        <strain evidence="10 11">CBA3646</strain>
    </source>
</reference>
<proteinExistence type="inferred from homology"/>
<evidence type="ECO:0000256" key="7">
    <source>
        <dbReference type="ARBA" id="ARBA00023136"/>
    </source>
</evidence>
<dbReference type="EMBL" id="CP115667">
    <property type="protein sequence ID" value="WBW49690.1"/>
    <property type="molecule type" value="Genomic_DNA"/>
</dbReference>
<evidence type="ECO:0000256" key="2">
    <source>
        <dbReference type="ARBA" id="ARBA00007069"/>
    </source>
</evidence>
<dbReference type="SUPFAM" id="SSF161098">
    <property type="entry name" value="MetI-like"/>
    <property type="match status" value="1"/>
</dbReference>
<dbReference type="PROSITE" id="PS50928">
    <property type="entry name" value="ABC_TM1"/>
    <property type="match status" value="1"/>
</dbReference>
<keyword evidence="5 8" id="KW-0812">Transmembrane</keyword>
<feature type="transmembrane region" description="Helical" evidence="8">
    <location>
        <begin position="119"/>
        <end position="143"/>
    </location>
</feature>
<feature type="transmembrane region" description="Helical" evidence="8">
    <location>
        <begin position="201"/>
        <end position="222"/>
    </location>
</feature>
<comment type="subcellular location">
    <subcellularLocation>
        <location evidence="1 8">Cell membrane</location>
        <topology evidence="1 8">Multi-pass membrane protein</topology>
    </subcellularLocation>
</comment>
<feature type="transmembrane region" description="Helical" evidence="8">
    <location>
        <begin position="6"/>
        <end position="24"/>
    </location>
</feature>
<sequence length="296" mass="31901">MSTKLLILLVLFAILVGSAIFCKVRGQLNFYRYATTLSVVITFGSLLLIICYVILQGIPHFKPDLFAWEYTTDNVSMLPSIITTFIVVVLSILISAPIGIFTAIFLVEYAKSGSKIVEVIRLAAETLQGIPSIVYGLFGMMFFSDLLGLGYSIMSGVLTISIMILPLIIRATEEALKAVNDNIRHASFALGAGRLRTIFKIVLPVAMPGIIAGIVLATGRVVGETACLIFTLGTATKMPTGLGSSARTLALHVYMLSSEGLYVGQAYATACVLLVLVLVINFISNKIATKYMEVQS</sequence>
<feature type="transmembrane region" description="Helical" evidence="8">
    <location>
        <begin position="78"/>
        <end position="107"/>
    </location>
</feature>
<dbReference type="Pfam" id="PF00528">
    <property type="entry name" value="BPD_transp_1"/>
    <property type="match status" value="1"/>
</dbReference>
<organism evidence="10 11">
    <name type="scientific">Peptoniphilus equinus</name>
    <dbReference type="NCBI Taxonomy" id="3016343"/>
    <lineage>
        <taxon>Bacteria</taxon>
        <taxon>Bacillati</taxon>
        <taxon>Bacillota</taxon>
        <taxon>Tissierellia</taxon>
        <taxon>Tissierellales</taxon>
        <taxon>Peptoniphilaceae</taxon>
        <taxon>Peptoniphilus</taxon>
    </lineage>
</organism>
<dbReference type="RefSeq" id="WP_271191221.1">
    <property type="nucleotide sequence ID" value="NZ_CP115667.1"/>
</dbReference>
<evidence type="ECO:0000256" key="6">
    <source>
        <dbReference type="ARBA" id="ARBA00022989"/>
    </source>
</evidence>
<dbReference type="InterPro" id="IPR000515">
    <property type="entry name" value="MetI-like"/>
</dbReference>
<gene>
    <name evidence="10" type="primary">pstA</name>
    <name evidence="10" type="ORF">O6R05_06725</name>
</gene>
<keyword evidence="11" id="KW-1185">Reference proteome</keyword>
<feature type="domain" description="ABC transmembrane type-1" evidence="9">
    <location>
        <begin position="81"/>
        <end position="284"/>
    </location>
</feature>
<dbReference type="PANTHER" id="PTHR43470">
    <property type="entry name" value="PHOSPHATE TRANSPORT SYSTEM PERMEASE PROTEIN PSTA-RELATED"/>
    <property type="match status" value="1"/>
</dbReference>
<evidence type="ECO:0000313" key="11">
    <source>
        <dbReference type="Proteomes" id="UP001210339"/>
    </source>
</evidence>
<dbReference type="InterPro" id="IPR035906">
    <property type="entry name" value="MetI-like_sf"/>
</dbReference>
<protein>
    <recommendedName>
        <fullName evidence="8">Phosphate transport system permease protein PstA</fullName>
    </recommendedName>
</protein>
<keyword evidence="4 8" id="KW-1003">Cell membrane</keyword>
<dbReference type="InterPro" id="IPR005672">
    <property type="entry name" value="Phosphate_PstA"/>
</dbReference>
<feature type="transmembrane region" description="Helical" evidence="8">
    <location>
        <begin position="36"/>
        <end position="58"/>
    </location>
</feature>
<evidence type="ECO:0000256" key="1">
    <source>
        <dbReference type="ARBA" id="ARBA00004651"/>
    </source>
</evidence>
<evidence type="ECO:0000256" key="4">
    <source>
        <dbReference type="ARBA" id="ARBA00022475"/>
    </source>
</evidence>
<evidence type="ECO:0000313" key="10">
    <source>
        <dbReference type="EMBL" id="WBW49690.1"/>
    </source>
</evidence>
<dbReference type="NCBIfam" id="TIGR00974">
    <property type="entry name" value="3a0107s02c"/>
    <property type="match status" value="1"/>
</dbReference>
<evidence type="ECO:0000256" key="3">
    <source>
        <dbReference type="ARBA" id="ARBA00022448"/>
    </source>
</evidence>
<dbReference type="Proteomes" id="UP001210339">
    <property type="component" value="Chromosome"/>
</dbReference>
<dbReference type="CDD" id="cd06261">
    <property type="entry name" value="TM_PBP2"/>
    <property type="match status" value="1"/>
</dbReference>
<evidence type="ECO:0000256" key="5">
    <source>
        <dbReference type="ARBA" id="ARBA00022692"/>
    </source>
</evidence>
<dbReference type="Gene3D" id="1.10.3720.10">
    <property type="entry name" value="MetI-like"/>
    <property type="match status" value="1"/>
</dbReference>
<keyword evidence="3" id="KW-0813">Transport</keyword>
<feature type="transmembrane region" description="Helical" evidence="8">
    <location>
        <begin position="262"/>
        <end position="283"/>
    </location>
</feature>
<comment type="similarity">
    <text evidence="2 8">Belongs to the binding-protein-dependent transport system permease family. CysTW subfamily.</text>
</comment>
<accession>A0ABY7QUI7</accession>
<dbReference type="PANTHER" id="PTHR43470:SF3">
    <property type="entry name" value="PHOSPHATE TRANSPORT SYSTEM PERMEASE PROTEIN PSTA-RELATED"/>
    <property type="match status" value="1"/>
</dbReference>
<name>A0ABY7QUI7_9FIRM</name>
<feature type="transmembrane region" description="Helical" evidence="8">
    <location>
        <begin position="149"/>
        <end position="169"/>
    </location>
</feature>